<dbReference type="eggNOG" id="COG3862">
    <property type="taxonomic scope" value="Bacteria"/>
</dbReference>
<evidence type="ECO:0008006" key="3">
    <source>
        <dbReference type="Google" id="ProtNLM"/>
    </source>
</evidence>
<comment type="caution">
    <text evidence="1">The sequence shown here is derived from an EMBL/GenBank/DDBJ whole genome shotgun (WGS) entry which is preliminary data.</text>
</comment>
<dbReference type="SUPFAM" id="SSF53706">
    <property type="entry name" value="Formate dehydrogenase/DMSO reductase, domains 1-3"/>
    <property type="match status" value="1"/>
</dbReference>
<dbReference type="Pfam" id="PF07892">
    <property type="entry name" value="DUF1667"/>
    <property type="match status" value="1"/>
</dbReference>
<evidence type="ECO:0000313" key="2">
    <source>
        <dbReference type="Proteomes" id="UP000012063"/>
    </source>
</evidence>
<dbReference type="Gene3D" id="3.10.530.10">
    <property type="entry name" value="CPE0013-like"/>
    <property type="match status" value="1"/>
</dbReference>
<dbReference type="InParanoid" id="M5EDC3"/>
<dbReference type="AlphaFoldDB" id="M5EDC3"/>
<dbReference type="STRING" id="1293054.HSACCH_00996"/>
<proteinExistence type="predicted"/>
<dbReference type="RefSeq" id="WP_005488336.1">
    <property type="nucleotide sequence ID" value="NZ_CAUI01000010.1"/>
</dbReference>
<name>M5EDC3_9FIRM</name>
<protein>
    <recommendedName>
        <fullName evidence="3">CxxC motif-containing protein</fullName>
    </recommendedName>
</protein>
<accession>M5EDC3</accession>
<dbReference type="InterPro" id="IPR036593">
    <property type="entry name" value="CPE0013-like_sf"/>
</dbReference>
<evidence type="ECO:0000313" key="1">
    <source>
        <dbReference type="EMBL" id="CCU78930.1"/>
    </source>
</evidence>
<organism evidence="1 2">
    <name type="scientific">Halanaerobium saccharolyticum subsp. saccharolyticum DSM 6643</name>
    <dbReference type="NCBI Taxonomy" id="1293054"/>
    <lineage>
        <taxon>Bacteria</taxon>
        <taxon>Bacillati</taxon>
        <taxon>Bacillota</taxon>
        <taxon>Clostridia</taxon>
        <taxon>Halanaerobiales</taxon>
        <taxon>Halanaerobiaceae</taxon>
        <taxon>Halanaerobium</taxon>
    </lineage>
</organism>
<dbReference type="InterPro" id="IPR012460">
    <property type="entry name" value="DUF1667"/>
</dbReference>
<dbReference type="EMBL" id="CAUI01000010">
    <property type="protein sequence ID" value="CCU78930.1"/>
    <property type="molecule type" value="Genomic_DNA"/>
</dbReference>
<dbReference type="PANTHER" id="PTHR39450:SF1">
    <property type="entry name" value="DUF1667 DOMAIN-CONTAINING PROTEIN"/>
    <property type="match status" value="1"/>
</dbReference>
<dbReference type="Proteomes" id="UP000012063">
    <property type="component" value="Unassembled WGS sequence"/>
</dbReference>
<reference evidence="2" key="1">
    <citation type="journal article" date="2013" name="Genome Announc.">
        <title>Genome Sequence of Halanaerobium saccharolyticum subsp. saccharolyticum Strain DSM 6643T, a Halophilic Hydrogen-Producing Bacterium.</title>
        <authorList>
            <person name="Kivisto A."/>
            <person name="Larjo A."/>
            <person name="Ciranna A."/>
            <person name="Santala V."/>
            <person name="Roos C."/>
            <person name="Karp M."/>
        </authorList>
    </citation>
    <scope>NUCLEOTIDE SEQUENCE [LARGE SCALE GENOMIC DNA]</scope>
    <source>
        <strain evidence="2">DSM 6643</strain>
    </source>
</reference>
<dbReference type="PANTHER" id="PTHR39450">
    <property type="entry name" value="MOLYBDOPTERIN OXIDOREDUCTASE, 4FE-4S CLUSTER-BINDING SUBUNIT"/>
    <property type="match status" value="1"/>
</dbReference>
<sequence>MVEKKYISCILCPNGCDIKVKYMNDEIIEIEGAVCPKGKDYAKQEIKNPLRTLTSSVMVEDGDTSLVSVKTSKPVPLEKVMDIMNVIDDVNVNAPVSVGDIIIESPAGLDCDIVATREVKIKK</sequence>
<dbReference type="SUPFAM" id="SSF160148">
    <property type="entry name" value="CPE0013-like"/>
    <property type="match status" value="1"/>
</dbReference>
<keyword evidence="2" id="KW-1185">Reference proteome</keyword>
<gene>
    <name evidence="1" type="ORF">HSACCH_00996</name>
</gene>
<dbReference type="OrthoDB" id="9811531at2"/>